<feature type="region of interest" description="Disordered" evidence="1">
    <location>
        <begin position="108"/>
        <end position="141"/>
    </location>
</feature>
<feature type="compositionally biased region" description="Low complexity" evidence="1">
    <location>
        <begin position="108"/>
        <end position="137"/>
    </location>
</feature>
<reference evidence="3" key="1">
    <citation type="submission" date="2023-07" db="EMBL/GenBank/DDBJ databases">
        <title>Sequencing the genomes of 1000 actinobacteria strains.</title>
        <authorList>
            <person name="Klenk H.-P."/>
        </authorList>
    </citation>
    <scope>NUCLEOTIDE SEQUENCE</scope>
    <source>
        <strain evidence="3">DSM 13988</strain>
    </source>
</reference>
<keyword evidence="2" id="KW-0812">Transmembrane</keyword>
<dbReference type="EMBL" id="JAVDUI010000001">
    <property type="protein sequence ID" value="MDR6892648.1"/>
    <property type="molecule type" value="Genomic_DNA"/>
</dbReference>
<gene>
    <name evidence="3" type="ORF">J2S35_001588</name>
</gene>
<dbReference type="Proteomes" id="UP001247307">
    <property type="component" value="Unassembled WGS sequence"/>
</dbReference>
<evidence type="ECO:0000313" key="3">
    <source>
        <dbReference type="EMBL" id="MDR6892648.1"/>
    </source>
</evidence>
<feature type="region of interest" description="Disordered" evidence="1">
    <location>
        <begin position="293"/>
        <end position="316"/>
    </location>
</feature>
<evidence type="ECO:0000313" key="4">
    <source>
        <dbReference type="Proteomes" id="UP001247307"/>
    </source>
</evidence>
<feature type="region of interest" description="Disordered" evidence="1">
    <location>
        <begin position="1"/>
        <end position="26"/>
    </location>
</feature>
<keyword evidence="2" id="KW-0472">Membrane</keyword>
<feature type="transmembrane region" description="Helical" evidence="2">
    <location>
        <begin position="31"/>
        <end position="51"/>
    </location>
</feature>
<keyword evidence="2" id="KW-1133">Transmembrane helix</keyword>
<sequence length="316" mass="31613">MTHRPASARPRGGSVPTQGPVRDRPVGRRSALVAAALIPAGLAGAGSWWGVAQWRRGMVQDESRDAAQNVAERIAAARADLRASDPRAEASTAALASRLGIALPALAPSAPPSSAAPAASPTASSAPRSAAAQSSTAVTGVPSPGPLGAAVNIVRQGTQPGAAGPAWQWLLLCAASLGANERQLTDALGDLAEARSANEALSGGESHLVEAMVESSRASWWLTAQAARGGQAARSRAAAAASSYSLISERLADATGRGAEIPLGWGLPAGAAPSAEATDAQTRCARSLAAALGQTPGQAPQDVVTSSLSAFRNLPD</sequence>
<comment type="caution">
    <text evidence="3">The sequence shown here is derived from an EMBL/GenBank/DDBJ whole genome shotgun (WGS) entry which is preliminary data.</text>
</comment>
<accession>A0AAE3YIM6</accession>
<evidence type="ECO:0000256" key="1">
    <source>
        <dbReference type="SAM" id="MobiDB-lite"/>
    </source>
</evidence>
<protein>
    <submittedName>
        <fullName evidence="3">Uncharacterized protein</fullName>
    </submittedName>
</protein>
<dbReference type="RefSeq" id="WP_309851992.1">
    <property type="nucleotide sequence ID" value="NZ_BAAAIU010000020.1"/>
</dbReference>
<keyword evidence="4" id="KW-1185">Reference proteome</keyword>
<evidence type="ECO:0000256" key="2">
    <source>
        <dbReference type="SAM" id="Phobius"/>
    </source>
</evidence>
<proteinExistence type="predicted"/>
<name>A0AAE3YIM6_9MICC</name>
<feature type="compositionally biased region" description="Polar residues" evidence="1">
    <location>
        <begin position="295"/>
        <end position="310"/>
    </location>
</feature>
<organism evidence="3 4">
    <name type="scientific">Falsarthrobacter nasiphocae</name>
    <dbReference type="NCBI Taxonomy" id="189863"/>
    <lineage>
        <taxon>Bacteria</taxon>
        <taxon>Bacillati</taxon>
        <taxon>Actinomycetota</taxon>
        <taxon>Actinomycetes</taxon>
        <taxon>Micrococcales</taxon>
        <taxon>Micrococcaceae</taxon>
        <taxon>Falsarthrobacter</taxon>
    </lineage>
</organism>
<dbReference type="AlphaFoldDB" id="A0AAE3YIM6"/>